<dbReference type="RefSeq" id="WP_194555912.1">
    <property type="nucleotide sequence ID" value="NZ_JADKMY010000001.1"/>
</dbReference>
<comment type="caution">
    <text evidence="1">The sequence shown here is derived from an EMBL/GenBank/DDBJ whole genome shotgun (WGS) entry which is preliminary data.</text>
</comment>
<keyword evidence="2" id="KW-1185">Reference proteome</keyword>
<evidence type="ECO:0000313" key="2">
    <source>
        <dbReference type="Proteomes" id="UP000635902"/>
    </source>
</evidence>
<reference evidence="1 2" key="1">
    <citation type="submission" date="2020-10" db="EMBL/GenBank/DDBJ databases">
        <title>Novel species in genus Corynebacterium.</title>
        <authorList>
            <person name="Zhang G."/>
        </authorList>
    </citation>
    <scope>NUCLEOTIDE SEQUENCE [LARGE SCALE GENOMIC DNA]</scope>
    <source>
        <strain evidence="1 2">DSM 45110</strain>
    </source>
</reference>
<evidence type="ECO:0000313" key="1">
    <source>
        <dbReference type="EMBL" id="MBF4553064.1"/>
    </source>
</evidence>
<gene>
    <name evidence="1" type="ORF">IRY30_03065</name>
</gene>
<dbReference type="EMBL" id="JADKMY010000001">
    <property type="protein sequence ID" value="MBF4553064.1"/>
    <property type="molecule type" value="Genomic_DNA"/>
</dbReference>
<dbReference type="Proteomes" id="UP000635902">
    <property type="component" value="Unassembled WGS sequence"/>
</dbReference>
<organism evidence="1 2">
    <name type="scientific">Corynebacterium suicordis DSM 45110</name>
    <dbReference type="NCBI Taxonomy" id="1121369"/>
    <lineage>
        <taxon>Bacteria</taxon>
        <taxon>Bacillati</taxon>
        <taxon>Actinomycetota</taxon>
        <taxon>Actinomycetes</taxon>
        <taxon>Mycobacteriales</taxon>
        <taxon>Corynebacteriaceae</taxon>
        <taxon>Corynebacterium</taxon>
    </lineage>
</organism>
<protein>
    <submittedName>
        <fullName evidence="1">Uncharacterized protein</fullName>
    </submittedName>
</protein>
<accession>A0ABR9ZIM6</accession>
<name>A0ABR9ZIM6_9CORY</name>
<sequence>MTHQDLLTMLILPEEEQRITEFLRARVSQDTQVKFTEVSTDYSLLEQWAAEHPGSPVGDRRVKTLSVQGSDINPQALAEAVIDLITPHARGENARLKQGESVRVSADQIPWSAHYSLWSK</sequence>
<proteinExistence type="predicted"/>